<accession>A0ABY8EY52</accession>
<dbReference type="PANTHER" id="PTHR12729:SF6">
    <property type="entry name" value="TRNA(HIS) GUANYLYLTRANSFERASE-RELATED"/>
    <property type="match status" value="1"/>
</dbReference>
<keyword evidence="6" id="KW-0819">tRNA processing</keyword>
<dbReference type="EMBL" id="CP046236">
    <property type="protein sequence ID" value="WFD48978.1"/>
    <property type="molecule type" value="Genomic_DNA"/>
</dbReference>
<evidence type="ECO:0000256" key="14">
    <source>
        <dbReference type="SAM" id="Phobius"/>
    </source>
</evidence>
<gene>
    <name evidence="17" type="primary">THG1</name>
    <name evidence="17" type="ORF">GLX27_003651</name>
</gene>
<evidence type="ECO:0000256" key="3">
    <source>
        <dbReference type="ARBA" id="ARBA00012511"/>
    </source>
</evidence>
<sequence>MAGSRYEYVRDFELGDAALPHTYLVVRIDGRGFHRFSHAHGFAKPNDAPALELMNEAARAVLREFKGHITLAFGESDEYSFLIDRASTLYSRRQSKLVSHIVSIFTGAYVFHWASYMRVPLQAPPSFDGRLVMYPGTQEVRDYFAWRQADTHINNLYNTTFWALVLQGGQTEREAHNTLKGTYSKDKHEILFSRFGINYDKLPALFRKGTTLVYAPVVTPGRPAGAKPKTELRTLHVDIIQDAFWRAAPDAAPGDAAVGAADHADGSPSADAPTSDDGAAGAHNPPFYADPRRLQCAGLGALVLSDRT</sequence>
<keyword evidence="7 17" id="KW-0548">Nucleotidyltransferase</keyword>
<evidence type="ECO:0000256" key="12">
    <source>
        <dbReference type="ARBA" id="ARBA00032480"/>
    </source>
</evidence>
<keyword evidence="9" id="KW-0547">Nucleotide-binding</keyword>
<evidence type="ECO:0000259" key="16">
    <source>
        <dbReference type="Pfam" id="PF14413"/>
    </source>
</evidence>
<feature type="transmembrane region" description="Helical" evidence="14">
    <location>
        <begin position="97"/>
        <end position="116"/>
    </location>
</feature>
<dbReference type="GO" id="GO:0008193">
    <property type="term" value="F:tRNA guanylyltransferase activity"/>
    <property type="evidence" value="ECO:0007669"/>
    <property type="project" value="UniProtKB-EC"/>
</dbReference>
<keyword evidence="18" id="KW-1185">Reference proteome</keyword>
<comment type="cofactor">
    <cofactor evidence="1">
        <name>Mg(2+)</name>
        <dbReference type="ChEBI" id="CHEBI:18420"/>
    </cofactor>
</comment>
<evidence type="ECO:0000256" key="8">
    <source>
        <dbReference type="ARBA" id="ARBA00022723"/>
    </source>
</evidence>
<keyword evidence="14" id="KW-0812">Transmembrane</keyword>
<dbReference type="Pfam" id="PF04446">
    <property type="entry name" value="Thg1"/>
    <property type="match status" value="1"/>
</dbReference>
<evidence type="ECO:0000256" key="6">
    <source>
        <dbReference type="ARBA" id="ARBA00022694"/>
    </source>
</evidence>
<keyword evidence="8" id="KW-0479">Metal-binding</keyword>
<dbReference type="EC" id="2.7.7.79" evidence="3"/>
<organism evidence="17 18">
    <name type="scientific">Malassezia furfur</name>
    <name type="common">Pityriasis versicolor infection agent</name>
    <name type="synonym">Pityrosporum furfur</name>
    <dbReference type="NCBI Taxonomy" id="55194"/>
    <lineage>
        <taxon>Eukaryota</taxon>
        <taxon>Fungi</taxon>
        <taxon>Dikarya</taxon>
        <taxon>Basidiomycota</taxon>
        <taxon>Ustilaginomycotina</taxon>
        <taxon>Malasseziomycetes</taxon>
        <taxon>Malasseziales</taxon>
        <taxon>Malasseziaceae</taxon>
        <taxon>Malassezia</taxon>
    </lineage>
</organism>
<dbReference type="Proteomes" id="UP000818624">
    <property type="component" value="Chromosome 3"/>
</dbReference>
<feature type="domain" description="Thg1 C-terminal" evidence="16">
    <location>
        <begin position="138"/>
        <end position="215"/>
    </location>
</feature>
<evidence type="ECO:0000313" key="18">
    <source>
        <dbReference type="Proteomes" id="UP000818624"/>
    </source>
</evidence>
<comment type="similarity">
    <text evidence="2">Belongs to the tRNA(His) guanylyltransferase family.</text>
</comment>
<evidence type="ECO:0000259" key="15">
    <source>
        <dbReference type="Pfam" id="PF04446"/>
    </source>
</evidence>
<evidence type="ECO:0000256" key="5">
    <source>
        <dbReference type="ARBA" id="ARBA00022679"/>
    </source>
</evidence>
<dbReference type="InterPro" id="IPR024956">
    <property type="entry name" value="tRNAHis_GuaTrfase_cat"/>
</dbReference>
<proteinExistence type="inferred from homology"/>
<evidence type="ECO:0000256" key="13">
    <source>
        <dbReference type="SAM" id="MobiDB-lite"/>
    </source>
</evidence>
<evidence type="ECO:0000256" key="11">
    <source>
        <dbReference type="ARBA" id="ARBA00023134"/>
    </source>
</evidence>
<feature type="domain" description="tRNAHis guanylyltransferase catalytic" evidence="15">
    <location>
        <begin position="6"/>
        <end position="135"/>
    </location>
</feature>
<name>A0ABY8EY52_MALFU</name>
<dbReference type="InterPro" id="IPR038469">
    <property type="entry name" value="tRNAHis_GuaTrfase_Thg1_sf"/>
</dbReference>
<evidence type="ECO:0000256" key="4">
    <source>
        <dbReference type="ARBA" id="ARBA00015443"/>
    </source>
</evidence>
<dbReference type="InterPro" id="IPR007537">
    <property type="entry name" value="tRNAHis_GuaTrfase_Thg1"/>
</dbReference>
<evidence type="ECO:0000256" key="9">
    <source>
        <dbReference type="ARBA" id="ARBA00022741"/>
    </source>
</evidence>
<evidence type="ECO:0000256" key="10">
    <source>
        <dbReference type="ARBA" id="ARBA00022842"/>
    </source>
</evidence>
<evidence type="ECO:0000313" key="17">
    <source>
        <dbReference type="EMBL" id="WFD48978.1"/>
    </source>
</evidence>
<dbReference type="Pfam" id="PF14413">
    <property type="entry name" value="Thg1C"/>
    <property type="match status" value="1"/>
</dbReference>
<keyword evidence="11" id="KW-0342">GTP-binding</keyword>
<evidence type="ECO:0000256" key="7">
    <source>
        <dbReference type="ARBA" id="ARBA00022695"/>
    </source>
</evidence>
<protein>
    <recommendedName>
        <fullName evidence="4">tRNA(His) guanylyltransferase</fullName>
        <ecNumber evidence="3">2.7.7.79</ecNumber>
    </recommendedName>
    <alternativeName>
        <fullName evidence="12">tRNA-histidine guanylyltransferase</fullName>
    </alternativeName>
</protein>
<keyword evidence="5 17" id="KW-0808">Transferase</keyword>
<feature type="region of interest" description="Disordered" evidence="13">
    <location>
        <begin position="255"/>
        <end position="291"/>
    </location>
</feature>
<keyword evidence="14" id="KW-1133">Transmembrane helix</keyword>
<dbReference type="PANTHER" id="PTHR12729">
    <property type="entry name" value="TRNA(HIS) GUANYLYLTRANSFERASE-RELATED"/>
    <property type="match status" value="1"/>
</dbReference>
<keyword evidence="10" id="KW-0460">Magnesium</keyword>
<keyword evidence="14" id="KW-0472">Membrane</keyword>
<evidence type="ECO:0000256" key="2">
    <source>
        <dbReference type="ARBA" id="ARBA00010113"/>
    </source>
</evidence>
<reference evidence="17 18" key="1">
    <citation type="journal article" date="2020" name="Elife">
        <title>Loss of centromere function drives karyotype evolution in closely related Malassezia species.</title>
        <authorList>
            <person name="Sankaranarayanan S.R."/>
            <person name="Ianiri G."/>
            <person name="Coelho M.A."/>
            <person name="Reza M.H."/>
            <person name="Thimmappa B.C."/>
            <person name="Ganguly P."/>
            <person name="Vadnala R.N."/>
            <person name="Sun S."/>
            <person name="Siddharthan R."/>
            <person name="Tellgren-Roth C."/>
            <person name="Dawson T.L."/>
            <person name="Heitman J."/>
            <person name="Sanyal K."/>
        </authorList>
    </citation>
    <scope>NUCLEOTIDE SEQUENCE [LARGE SCALE GENOMIC DNA]</scope>
    <source>
        <strain evidence="17">CBS14141</strain>
    </source>
</reference>
<dbReference type="Gene3D" id="3.30.70.3000">
    <property type="match status" value="1"/>
</dbReference>
<evidence type="ECO:0000256" key="1">
    <source>
        <dbReference type="ARBA" id="ARBA00001946"/>
    </source>
</evidence>
<dbReference type="InterPro" id="IPR025845">
    <property type="entry name" value="Thg1_C_dom"/>
</dbReference>